<gene>
    <name evidence="9" type="ORF">GCM10009804_09150</name>
</gene>
<evidence type="ECO:0000256" key="6">
    <source>
        <dbReference type="ARBA" id="ARBA00023136"/>
    </source>
</evidence>
<dbReference type="Proteomes" id="UP001501705">
    <property type="component" value="Unassembled WGS sequence"/>
</dbReference>
<feature type="transmembrane region" description="Helical" evidence="7">
    <location>
        <begin position="35"/>
        <end position="56"/>
    </location>
</feature>
<dbReference type="PANTHER" id="PTHR43744">
    <property type="entry name" value="ABC TRANSPORTER PERMEASE PROTEIN MG189-RELATED-RELATED"/>
    <property type="match status" value="1"/>
</dbReference>
<organism evidence="9 10">
    <name type="scientific">Kribbella hippodromi</name>
    <dbReference type="NCBI Taxonomy" id="434347"/>
    <lineage>
        <taxon>Bacteria</taxon>
        <taxon>Bacillati</taxon>
        <taxon>Actinomycetota</taxon>
        <taxon>Actinomycetes</taxon>
        <taxon>Propionibacteriales</taxon>
        <taxon>Kribbellaceae</taxon>
        <taxon>Kribbella</taxon>
    </lineage>
</organism>
<comment type="similarity">
    <text evidence="7">Belongs to the binding-protein-dependent transport system permease family.</text>
</comment>
<evidence type="ECO:0000259" key="8">
    <source>
        <dbReference type="PROSITE" id="PS50928"/>
    </source>
</evidence>
<keyword evidence="5 7" id="KW-1133">Transmembrane helix</keyword>
<keyword evidence="4 7" id="KW-0812">Transmembrane</keyword>
<dbReference type="InterPro" id="IPR000515">
    <property type="entry name" value="MetI-like"/>
</dbReference>
<evidence type="ECO:0000313" key="10">
    <source>
        <dbReference type="Proteomes" id="UP001501705"/>
    </source>
</evidence>
<evidence type="ECO:0000256" key="5">
    <source>
        <dbReference type="ARBA" id="ARBA00022989"/>
    </source>
</evidence>
<proteinExistence type="inferred from homology"/>
<comment type="caution">
    <text evidence="9">The sequence shown here is derived from an EMBL/GenBank/DDBJ whole genome shotgun (WGS) entry which is preliminary data.</text>
</comment>
<feature type="transmembrane region" description="Helical" evidence="7">
    <location>
        <begin position="163"/>
        <end position="183"/>
    </location>
</feature>
<evidence type="ECO:0000256" key="2">
    <source>
        <dbReference type="ARBA" id="ARBA00022448"/>
    </source>
</evidence>
<keyword evidence="6 7" id="KW-0472">Membrane</keyword>
<evidence type="ECO:0000256" key="4">
    <source>
        <dbReference type="ARBA" id="ARBA00022692"/>
    </source>
</evidence>
<dbReference type="EMBL" id="BAAAPH010000002">
    <property type="protein sequence ID" value="GAA1554452.1"/>
    <property type="molecule type" value="Genomic_DNA"/>
</dbReference>
<reference evidence="9 10" key="1">
    <citation type="journal article" date="2019" name="Int. J. Syst. Evol. Microbiol.">
        <title>The Global Catalogue of Microorganisms (GCM) 10K type strain sequencing project: providing services to taxonomists for standard genome sequencing and annotation.</title>
        <authorList>
            <consortium name="The Broad Institute Genomics Platform"/>
            <consortium name="The Broad Institute Genome Sequencing Center for Infectious Disease"/>
            <person name="Wu L."/>
            <person name="Ma J."/>
        </authorList>
    </citation>
    <scope>NUCLEOTIDE SEQUENCE [LARGE SCALE GENOMIC DNA]</scope>
    <source>
        <strain evidence="9 10">JCM 15572</strain>
    </source>
</reference>
<dbReference type="CDD" id="cd06261">
    <property type="entry name" value="TM_PBP2"/>
    <property type="match status" value="1"/>
</dbReference>
<dbReference type="InterPro" id="IPR035906">
    <property type="entry name" value="MetI-like_sf"/>
</dbReference>
<dbReference type="Gene3D" id="1.10.3720.10">
    <property type="entry name" value="MetI-like"/>
    <property type="match status" value="1"/>
</dbReference>
<evidence type="ECO:0000313" key="9">
    <source>
        <dbReference type="EMBL" id="GAA1554452.1"/>
    </source>
</evidence>
<feature type="transmembrane region" description="Helical" evidence="7">
    <location>
        <begin position="131"/>
        <end position="151"/>
    </location>
</feature>
<comment type="subcellular location">
    <subcellularLocation>
        <location evidence="1 7">Cell membrane</location>
        <topology evidence="1 7">Multi-pass membrane protein</topology>
    </subcellularLocation>
</comment>
<keyword evidence="2 7" id="KW-0813">Transport</keyword>
<feature type="transmembrane region" description="Helical" evidence="7">
    <location>
        <begin position="284"/>
        <end position="301"/>
    </location>
</feature>
<dbReference type="PANTHER" id="PTHR43744:SF9">
    <property type="entry name" value="POLYGALACTURONAN_RHAMNOGALACTURONAN TRANSPORT SYSTEM PERMEASE PROTEIN YTCP"/>
    <property type="match status" value="1"/>
</dbReference>
<evidence type="ECO:0000256" key="3">
    <source>
        <dbReference type="ARBA" id="ARBA00022475"/>
    </source>
</evidence>
<evidence type="ECO:0000256" key="1">
    <source>
        <dbReference type="ARBA" id="ARBA00004651"/>
    </source>
</evidence>
<name>A0ABN2CAC9_9ACTN</name>
<dbReference type="SUPFAM" id="SSF161098">
    <property type="entry name" value="MetI-like"/>
    <property type="match status" value="1"/>
</dbReference>
<accession>A0ABN2CAC9</accession>
<sequence>MTVASVTPIKPSDRAVAAGTPAPVRETRSDRIVMICNYTALGLFTLAVLYPLIYVLSASFSDPKNVVSGKVWLWPVGLSTDAFKAIFDYDSIVSGFGNSVVYAIGGALLATALTLLAAYPLSRKGLPGKGVIMALFVFTMMFSGGLIPTYLVVDRLGLMNSRWAIILPGALAVWNMIITRTFFQATIPEELVEAAKVDGCTDFGFFWRIVLPLSKPIIAVNLLFYAVAQWNSWFSALIYLTNEHLFPLQLVLRQILIQNNFDPSQVRDTAELIRMTELQQQLKYSLIVIATIPPLLIYPFVQKHFVKGAMVGSLKG</sequence>
<protein>
    <submittedName>
        <fullName evidence="9">Carbohydrate ABC transporter permease</fullName>
    </submittedName>
</protein>
<feature type="transmembrane region" description="Helical" evidence="7">
    <location>
        <begin position="100"/>
        <end position="119"/>
    </location>
</feature>
<dbReference type="Pfam" id="PF00528">
    <property type="entry name" value="BPD_transp_1"/>
    <property type="match status" value="1"/>
</dbReference>
<evidence type="ECO:0000256" key="7">
    <source>
        <dbReference type="RuleBase" id="RU363032"/>
    </source>
</evidence>
<feature type="domain" description="ABC transmembrane type-1" evidence="8">
    <location>
        <begin position="96"/>
        <end position="301"/>
    </location>
</feature>
<keyword evidence="3" id="KW-1003">Cell membrane</keyword>
<keyword evidence="10" id="KW-1185">Reference proteome</keyword>
<dbReference type="PROSITE" id="PS50928">
    <property type="entry name" value="ABC_TM1"/>
    <property type="match status" value="1"/>
</dbReference>